<comment type="caution">
    <text evidence="3">The sequence shown here is derived from an EMBL/GenBank/DDBJ whole genome shotgun (WGS) entry which is preliminary data.</text>
</comment>
<dbReference type="Pfam" id="PF00172">
    <property type="entry name" value="Zn_clus"/>
    <property type="match status" value="1"/>
</dbReference>
<gene>
    <name evidence="3" type="ORF">BJ322DRAFT_734692</name>
</gene>
<feature type="region of interest" description="Disordered" evidence="1">
    <location>
        <begin position="1"/>
        <end position="59"/>
    </location>
</feature>
<feature type="compositionally biased region" description="Pro residues" evidence="1">
    <location>
        <begin position="138"/>
        <end position="151"/>
    </location>
</feature>
<dbReference type="GO" id="GO:0008270">
    <property type="term" value="F:zinc ion binding"/>
    <property type="evidence" value="ECO:0007669"/>
    <property type="project" value="InterPro"/>
</dbReference>
<accession>A0A9P6HEQ7</accession>
<evidence type="ECO:0000256" key="1">
    <source>
        <dbReference type="SAM" id="MobiDB-lite"/>
    </source>
</evidence>
<feature type="domain" description="Zn(2)-C6 fungal-type" evidence="2">
    <location>
        <begin position="60"/>
        <end position="91"/>
    </location>
</feature>
<dbReference type="OrthoDB" id="1747771at2759"/>
<feature type="compositionally biased region" description="Low complexity" evidence="1">
    <location>
        <begin position="152"/>
        <end position="163"/>
    </location>
</feature>
<dbReference type="CDD" id="cd00067">
    <property type="entry name" value="GAL4"/>
    <property type="match status" value="1"/>
</dbReference>
<evidence type="ECO:0000313" key="4">
    <source>
        <dbReference type="Proteomes" id="UP000736335"/>
    </source>
</evidence>
<reference evidence="3" key="1">
    <citation type="journal article" date="2020" name="Nat. Commun.">
        <title>Large-scale genome sequencing of mycorrhizal fungi provides insights into the early evolution of symbiotic traits.</title>
        <authorList>
            <person name="Miyauchi S."/>
            <person name="Kiss E."/>
            <person name="Kuo A."/>
            <person name="Drula E."/>
            <person name="Kohler A."/>
            <person name="Sanchez-Garcia M."/>
            <person name="Morin E."/>
            <person name="Andreopoulos B."/>
            <person name="Barry K.W."/>
            <person name="Bonito G."/>
            <person name="Buee M."/>
            <person name="Carver A."/>
            <person name="Chen C."/>
            <person name="Cichocki N."/>
            <person name="Clum A."/>
            <person name="Culley D."/>
            <person name="Crous P.W."/>
            <person name="Fauchery L."/>
            <person name="Girlanda M."/>
            <person name="Hayes R.D."/>
            <person name="Keri Z."/>
            <person name="LaButti K."/>
            <person name="Lipzen A."/>
            <person name="Lombard V."/>
            <person name="Magnuson J."/>
            <person name="Maillard F."/>
            <person name="Murat C."/>
            <person name="Nolan M."/>
            <person name="Ohm R.A."/>
            <person name="Pangilinan J."/>
            <person name="Pereira M.F."/>
            <person name="Perotto S."/>
            <person name="Peter M."/>
            <person name="Pfister S."/>
            <person name="Riley R."/>
            <person name="Sitrit Y."/>
            <person name="Stielow J.B."/>
            <person name="Szollosi G."/>
            <person name="Zifcakova L."/>
            <person name="Stursova M."/>
            <person name="Spatafora J.W."/>
            <person name="Tedersoo L."/>
            <person name="Vaario L.M."/>
            <person name="Yamada A."/>
            <person name="Yan M."/>
            <person name="Wang P."/>
            <person name="Xu J."/>
            <person name="Bruns T."/>
            <person name="Baldrian P."/>
            <person name="Vilgalys R."/>
            <person name="Dunand C."/>
            <person name="Henrissat B."/>
            <person name="Grigoriev I.V."/>
            <person name="Hibbett D."/>
            <person name="Nagy L.G."/>
            <person name="Martin F.M."/>
        </authorList>
    </citation>
    <scope>NUCLEOTIDE SEQUENCE</scope>
    <source>
        <strain evidence="3">UH-Tt-Lm1</strain>
    </source>
</reference>
<dbReference type="Proteomes" id="UP000736335">
    <property type="component" value="Unassembled WGS sequence"/>
</dbReference>
<organism evidence="3 4">
    <name type="scientific">Thelephora terrestris</name>
    <dbReference type="NCBI Taxonomy" id="56493"/>
    <lineage>
        <taxon>Eukaryota</taxon>
        <taxon>Fungi</taxon>
        <taxon>Dikarya</taxon>
        <taxon>Basidiomycota</taxon>
        <taxon>Agaricomycotina</taxon>
        <taxon>Agaricomycetes</taxon>
        <taxon>Thelephorales</taxon>
        <taxon>Thelephoraceae</taxon>
        <taxon>Thelephora</taxon>
    </lineage>
</organism>
<reference evidence="3" key="2">
    <citation type="submission" date="2020-11" db="EMBL/GenBank/DDBJ databases">
        <authorList>
            <consortium name="DOE Joint Genome Institute"/>
            <person name="Kuo A."/>
            <person name="Miyauchi S."/>
            <person name="Kiss E."/>
            <person name="Drula E."/>
            <person name="Kohler A."/>
            <person name="Sanchez-Garcia M."/>
            <person name="Andreopoulos B."/>
            <person name="Barry K.W."/>
            <person name="Bonito G."/>
            <person name="Buee M."/>
            <person name="Carver A."/>
            <person name="Chen C."/>
            <person name="Cichocki N."/>
            <person name="Clum A."/>
            <person name="Culley D."/>
            <person name="Crous P.W."/>
            <person name="Fauchery L."/>
            <person name="Girlanda M."/>
            <person name="Hayes R."/>
            <person name="Keri Z."/>
            <person name="Labutti K."/>
            <person name="Lipzen A."/>
            <person name="Lombard V."/>
            <person name="Magnuson J."/>
            <person name="Maillard F."/>
            <person name="Morin E."/>
            <person name="Murat C."/>
            <person name="Nolan M."/>
            <person name="Ohm R."/>
            <person name="Pangilinan J."/>
            <person name="Pereira M."/>
            <person name="Perotto S."/>
            <person name="Peter M."/>
            <person name="Riley R."/>
            <person name="Sitrit Y."/>
            <person name="Stielow B."/>
            <person name="Szollosi G."/>
            <person name="Zifcakova L."/>
            <person name="Stursova M."/>
            <person name="Spatafora J.W."/>
            <person name="Tedersoo L."/>
            <person name="Vaario L.-M."/>
            <person name="Yamada A."/>
            <person name="Yan M."/>
            <person name="Wang P."/>
            <person name="Xu J."/>
            <person name="Bruns T."/>
            <person name="Baldrian P."/>
            <person name="Vilgalys R."/>
            <person name="Henrissat B."/>
            <person name="Grigoriev I.V."/>
            <person name="Hibbett D."/>
            <person name="Nagy L.G."/>
            <person name="Martin F.M."/>
        </authorList>
    </citation>
    <scope>NUCLEOTIDE SEQUENCE</scope>
    <source>
        <strain evidence="3">UH-Tt-Lm1</strain>
    </source>
</reference>
<evidence type="ECO:0000313" key="3">
    <source>
        <dbReference type="EMBL" id="KAF9785716.1"/>
    </source>
</evidence>
<dbReference type="PROSITE" id="PS00463">
    <property type="entry name" value="ZN2_CY6_FUNGAL_1"/>
    <property type="match status" value="1"/>
</dbReference>
<evidence type="ECO:0000259" key="2">
    <source>
        <dbReference type="PROSITE" id="PS50048"/>
    </source>
</evidence>
<dbReference type="InterPro" id="IPR036864">
    <property type="entry name" value="Zn2-C6_fun-type_DNA-bd_sf"/>
</dbReference>
<dbReference type="EMBL" id="WIUZ02000006">
    <property type="protein sequence ID" value="KAF9785716.1"/>
    <property type="molecule type" value="Genomic_DNA"/>
</dbReference>
<sequence length="227" mass="24714">MASEETEFDHLQTISDQQQQGQQQQQQPQTPQQQQNGQTNQQQDNTSTGGRKKGPSVRRACATCHAGKTRCSEVLPCQSCLKRGLGATCAYPEPDSNEQPQGMVPAVSISHFPPPLSYPAIHPSLAQSPYYDYNTFANPPPQPAPPPPPASTPSSTTTAGGTPNFRPNKRPRNLTEEETASITRNWTRGDFFIGNSSLVRVDPRLPVKLTLGEGDQVHFSIVGEPVI</sequence>
<feature type="region of interest" description="Disordered" evidence="1">
    <location>
        <begin position="132"/>
        <end position="181"/>
    </location>
</feature>
<dbReference type="AlphaFoldDB" id="A0A9P6HEQ7"/>
<dbReference type="Gene3D" id="4.10.240.10">
    <property type="entry name" value="Zn(2)-C6 fungal-type DNA-binding domain"/>
    <property type="match status" value="1"/>
</dbReference>
<keyword evidence="4" id="KW-1185">Reference proteome</keyword>
<dbReference type="PROSITE" id="PS50048">
    <property type="entry name" value="ZN2_CY6_FUNGAL_2"/>
    <property type="match status" value="1"/>
</dbReference>
<dbReference type="SUPFAM" id="SSF57701">
    <property type="entry name" value="Zn2/Cys6 DNA-binding domain"/>
    <property type="match status" value="1"/>
</dbReference>
<dbReference type="InterPro" id="IPR001138">
    <property type="entry name" value="Zn2Cys6_DnaBD"/>
</dbReference>
<proteinExistence type="predicted"/>
<feature type="compositionally biased region" description="Low complexity" evidence="1">
    <location>
        <begin position="17"/>
        <end position="43"/>
    </location>
</feature>
<name>A0A9P6HEQ7_9AGAM</name>
<protein>
    <recommendedName>
        <fullName evidence="2">Zn(2)-C6 fungal-type domain-containing protein</fullName>
    </recommendedName>
</protein>
<dbReference type="GO" id="GO:0000981">
    <property type="term" value="F:DNA-binding transcription factor activity, RNA polymerase II-specific"/>
    <property type="evidence" value="ECO:0007669"/>
    <property type="project" value="InterPro"/>
</dbReference>
<dbReference type="SMART" id="SM00066">
    <property type="entry name" value="GAL4"/>
    <property type="match status" value="1"/>
</dbReference>